<feature type="coiled-coil region" evidence="1">
    <location>
        <begin position="53"/>
        <end position="87"/>
    </location>
</feature>
<dbReference type="EMBL" id="PXOG01000076">
    <property type="protein sequence ID" value="RGP78114.1"/>
    <property type="molecule type" value="Genomic_DNA"/>
</dbReference>
<evidence type="ECO:0000256" key="1">
    <source>
        <dbReference type="SAM" id="Coils"/>
    </source>
</evidence>
<name>A0A395T041_9HYPO</name>
<dbReference type="GO" id="GO:0005634">
    <property type="term" value="C:nucleus"/>
    <property type="evidence" value="ECO:0007669"/>
    <property type="project" value="TreeGrafter"/>
</dbReference>
<proteinExistence type="predicted"/>
<reference evidence="4 5" key="1">
    <citation type="journal article" date="2018" name="PLoS Pathog.">
        <title>Evolution of structural diversity of trichothecenes, a family of toxins produced by plant pathogenic and entomopathogenic fungi.</title>
        <authorList>
            <person name="Proctor R.H."/>
            <person name="McCormick S.P."/>
            <person name="Kim H.S."/>
            <person name="Cardoza R.E."/>
            <person name="Stanley A.M."/>
            <person name="Lindo L."/>
            <person name="Kelly A."/>
            <person name="Brown D.W."/>
            <person name="Lee T."/>
            <person name="Vaughan M.M."/>
            <person name="Alexander N.J."/>
            <person name="Busman M."/>
            <person name="Gutierrez S."/>
        </authorList>
    </citation>
    <scope>NUCLEOTIDE SEQUENCE [LARGE SCALE GENOMIC DNA]</scope>
    <source>
        <strain evidence="4 5">NRRL 20695</strain>
    </source>
</reference>
<dbReference type="SUPFAM" id="SSF53098">
    <property type="entry name" value="Ribonuclease H-like"/>
    <property type="match status" value="1"/>
</dbReference>
<organism evidence="4 5">
    <name type="scientific">Fusarium longipes</name>
    <dbReference type="NCBI Taxonomy" id="694270"/>
    <lineage>
        <taxon>Eukaryota</taxon>
        <taxon>Fungi</taxon>
        <taxon>Dikarya</taxon>
        <taxon>Ascomycota</taxon>
        <taxon>Pezizomycotina</taxon>
        <taxon>Sordariomycetes</taxon>
        <taxon>Hypocreomycetidae</taxon>
        <taxon>Hypocreales</taxon>
        <taxon>Nectriaceae</taxon>
        <taxon>Fusarium</taxon>
    </lineage>
</organism>
<comment type="caution">
    <text evidence="4">The sequence shown here is derived from an EMBL/GenBank/DDBJ whole genome shotgun (WGS) entry which is preliminary data.</text>
</comment>
<gene>
    <name evidence="4" type="ORF">FLONG3_3756</name>
</gene>
<feature type="region of interest" description="Disordered" evidence="2">
    <location>
        <begin position="19"/>
        <end position="40"/>
    </location>
</feature>
<feature type="domain" description="Gfd2/YDR514C-like C-terminal" evidence="3">
    <location>
        <begin position="296"/>
        <end position="477"/>
    </location>
</feature>
<dbReference type="OrthoDB" id="5953249at2759"/>
<dbReference type="PANTHER" id="PTHR28083:SF1">
    <property type="entry name" value="GOOD FOR FULL DBP5 ACTIVITY PROTEIN 2"/>
    <property type="match status" value="1"/>
</dbReference>
<evidence type="ECO:0000256" key="2">
    <source>
        <dbReference type="SAM" id="MobiDB-lite"/>
    </source>
</evidence>
<dbReference type="InterPro" id="IPR048519">
    <property type="entry name" value="Gfd2/YDR514C-like_C"/>
</dbReference>
<dbReference type="InterPro" id="IPR012337">
    <property type="entry name" value="RNaseH-like_sf"/>
</dbReference>
<protein>
    <submittedName>
        <fullName evidence="4">Qde-2-interacting protein</fullName>
    </submittedName>
</protein>
<accession>A0A395T041</accession>
<evidence type="ECO:0000313" key="5">
    <source>
        <dbReference type="Proteomes" id="UP000266234"/>
    </source>
</evidence>
<dbReference type="AlphaFoldDB" id="A0A395T041"/>
<sequence>MSDLQSRLEKLQELLGNGVKLAETPHQDNNTTGDSSGSSYENSFGMVMDDAYIRNEELLAAREKVSAEQLQAEADAARRDLLESNKKRAFDNDNFRIGQPVHKDFKFCPFKVVVSYPERFIGKVNKPRAKPFFTQVLQDRTWDFFYLHHPMEPARDPYLLVPSEQFEVFLEEINLKLGTFLRIPVGNMNRDKFYMTFGEGGTPRPRYLRRSLDVTSLDIRPWPAIDPEDIKAFEMANSHEQLTWRSKMRVVKSGFHPKKMTDPDKAARKKHHRDQMLRNTMSYLGLVGDPDGHDIVFICVDVEAIERKPNPISEVGISILDTRDIKGVHPKDVGRGWWPMIKTHHLRVREYAGLRNYQFVKGCPDSFDFGKSIFPEKAELQEVIMNIFNPYVFCQREIIVVGHDVRQDIAYFNEIGIDLRALAGLRDPVDTQEIHQAWCGSTNGRGLIAVLNDLSIPNKHLHNAGNDAHYTICAMVGIALAEVRGGEEQSNELLNKMD</sequence>
<dbReference type="PANTHER" id="PTHR28083">
    <property type="entry name" value="GOOD FOR FULL DBP5 ACTIVITY PROTEIN 2"/>
    <property type="match status" value="1"/>
</dbReference>
<dbReference type="Proteomes" id="UP000266234">
    <property type="component" value="Unassembled WGS sequence"/>
</dbReference>
<feature type="compositionally biased region" description="Polar residues" evidence="2">
    <location>
        <begin position="27"/>
        <end position="40"/>
    </location>
</feature>
<dbReference type="STRING" id="694270.A0A395T041"/>
<dbReference type="InterPro" id="IPR040151">
    <property type="entry name" value="Gfd2/YDR514C-like"/>
</dbReference>
<evidence type="ECO:0000259" key="3">
    <source>
        <dbReference type="Pfam" id="PF21762"/>
    </source>
</evidence>
<keyword evidence="5" id="KW-1185">Reference proteome</keyword>
<keyword evidence="1" id="KW-0175">Coiled coil</keyword>
<dbReference type="Pfam" id="PF21762">
    <property type="entry name" value="DEDDh_C"/>
    <property type="match status" value="1"/>
</dbReference>
<evidence type="ECO:0000313" key="4">
    <source>
        <dbReference type="EMBL" id="RGP78114.1"/>
    </source>
</evidence>